<evidence type="ECO:0000313" key="8">
    <source>
        <dbReference type="Proteomes" id="UP001152798"/>
    </source>
</evidence>
<dbReference type="InterPro" id="IPR023561">
    <property type="entry name" value="Carbonic_anhydrase_a-class"/>
</dbReference>
<dbReference type="GO" id="GO:0004089">
    <property type="term" value="F:carbonate dehydratase activity"/>
    <property type="evidence" value="ECO:0007669"/>
    <property type="project" value="UniProtKB-UniRule"/>
</dbReference>
<keyword evidence="5" id="KW-0732">Signal</keyword>
<dbReference type="InterPro" id="IPR001148">
    <property type="entry name" value="CA_dom"/>
</dbReference>
<evidence type="ECO:0000256" key="1">
    <source>
        <dbReference type="ARBA" id="ARBA00010718"/>
    </source>
</evidence>
<dbReference type="InterPro" id="IPR036398">
    <property type="entry name" value="CA_dom_sf"/>
</dbReference>
<keyword evidence="3 4" id="KW-0862">Zinc</keyword>
<dbReference type="AlphaFoldDB" id="A0A9P0MU31"/>
<gene>
    <name evidence="7" type="ORF">NEZAVI_LOCUS13371</name>
</gene>
<reference evidence="7" key="1">
    <citation type="submission" date="2022-01" db="EMBL/GenBank/DDBJ databases">
        <authorList>
            <person name="King R."/>
        </authorList>
    </citation>
    <scope>NUCLEOTIDE SEQUENCE</scope>
</reference>
<evidence type="ECO:0000256" key="3">
    <source>
        <dbReference type="ARBA" id="ARBA00022833"/>
    </source>
</evidence>
<dbReference type="Proteomes" id="UP001152798">
    <property type="component" value="Chromosome 6"/>
</dbReference>
<dbReference type="PROSITE" id="PS00162">
    <property type="entry name" value="ALPHA_CA_1"/>
    <property type="match status" value="1"/>
</dbReference>
<dbReference type="EC" id="4.2.1.1" evidence="4"/>
<dbReference type="PANTHER" id="PTHR18952">
    <property type="entry name" value="CARBONIC ANHYDRASE"/>
    <property type="match status" value="1"/>
</dbReference>
<keyword evidence="2 4" id="KW-0479">Metal-binding</keyword>
<accession>A0A9P0MU31</accession>
<dbReference type="Gene3D" id="3.10.200.10">
    <property type="entry name" value="Alpha carbonic anhydrase"/>
    <property type="match status" value="1"/>
</dbReference>
<dbReference type="SMART" id="SM01057">
    <property type="entry name" value="Carb_anhydrase"/>
    <property type="match status" value="1"/>
</dbReference>
<name>A0A9P0MU31_NEZVI</name>
<evidence type="ECO:0000259" key="6">
    <source>
        <dbReference type="PROSITE" id="PS51144"/>
    </source>
</evidence>
<dbReference type="PROSITE" id="PS51144">
    <property type="entry name" value="ALPHA_CA_2"/>
    <property type="match status" value="1"/>
</dbReference>
<evidence type="ECO:0000313" key="7">
    <source>
        <dbReference type="EMBL" id="CAH1405084.1"/>
    </source>
</evidence>
<dbReference type="InterPro" id="IPR018338">
    <property type="entry name" value="Carbonic_anhydrase_a-class_CS"/>
</dbReference>
<dbReference type="CDD" id="cd00326">
    <property type="entry name" value="alpha_CA"/>
    <property type="match status" value="1"/>
</dbReference>
<keyword evidence="4" id="KW-0456">Lyase</keyword>
<dbReference type="PANTHER" id="PTHR18952:SF137">
    <property type="entry name" value="CARBONIC ANHYDRASE"/>
    <property type="match status" value="1"/>
</dbReference>
<feature type="signal peptide" evidence="5">
    <location>
        <begin position="1"/>
        <end position="15"/>
    </location>
</feature>
<comment type="cofactor">
    <cofactor evidence="4">
        <name>Zn(2+)</name>
        <dbReference type="ChEBI" id="CHEBI:29105"/>
    </cofactor>
</comment>
<evidence type="ECO:0000256" key="2">
    <source>
        <dbReference type="ARBA" id="ARBA00022723"/>
    </source>
</evidence>
<feature type="domain" description="Alpha-carbonic anhydrase" evidence="6">
    <location>
        <begin position="20"/>
        <end position="270"/>
    </location>
</feature>
<protein>
    <recommendedName>
        <fullName evidence="4">Carbonic anhydrase</fullName>
        <ecNumber evidence="4">4.2.1.1</ecNumber>
    </recommendedName>
</protein>
<dbReference type="GO" id="GO:0008270">
    <property type="term" value="F:zinc ion binding"/>
    <property type="evidence" value="ECO:0007669"/>
    <property type="project" value="UniProtKB-UniRule"/>
</dbReference>
<dbReference type="EMBL" id="OV725082">
    <property type="protein sequence ID" value="CAH1405084.1"/>
    <property type="molecule type" value="Genomic_DNA"/>
</dbReference>
<proteinExistence type="inferred from homology"/>
<dbReference type="GO" id="GO:0005737">
    <property type="term" value="C:cytoplasm"/>
    <property type="evidence" value="ECO:0007669"/>
    <property type="project" value="TreeGrafter"/>
</dbReference>
<evidence type="ECO:0000256" key="5">
    <source>
        <dbReference type="SAM" id="SignalP"/>
    </source>
</evidence>
<dbReference type="Pfam" id="PF00194">
    <property type="entry name" value="Carb_anhydrase"/>
    <property type="match status" value="1"/>
</dbReference>
<evidence type="ECO:0000256" key="4">
    <source>
        <dbReference type="RuleBase" id="RU367011"/>
    </source>
</evidence>
<keyword evidence="8" id="KW-1185">Reference proteome</keyword>
<dbReference type="SUPFAM" id="SSF51069">
    <property type="entry name" value="Carbonic anhydrase"/>
    <property type="match status" value="1"/>
</dbReference>
<comment type="function">
    <text evidence="4">Reversible hydration of carbon dioxide.</text>
</comment>
<organism evidence="7 8">
    <name type="scientific">Nezara viridula</name>
    <name type="common">Southern green stink bug</name>
    <name type="synonym">Cimex viridulus</name>
    <dbReference type="NCBI Taxonomy" id="85310"/>
    <lineage>
        <taxon>Eukaryota</taxon>
        <taxon>Metazoa</taxon>
        <taxon>Ecdysozoa</taxon>
        <taxon>Arthropoda</taxon>
        <taxon>Hexapoda</taxon>
        <taxon>Insecta</taxon>
        <taxon>Pterygota</taxon>
        <taxon>Neoptera</taxon>
        <taxon>Paraneoptera</taxon>
        <taxon>Hemiptera</taxon>
        <taxon>Heteroptera</taxon>
        <taxon>Panheteroptera</taxon>
        <taxon>Pentatomomorpha</taxon>
        <taxon>Pentatomoidea</taxon>
        <taxon>Pentatomidae</taxon>
        <taxon>Pentatominae</taxon>
        <taxon>Nezara</taxon>
    </lineage>
</organism>
<comment type="catalytic activity">
    <reaction evidence="4">
        <text>hydrogencarbonate + H(+) = CO2 + H2O</text>
        <dbReference type="Rhea" id="RHEA:10748"/>
        <dbReference type="ChEBI" id="CHEBI:15377"/>
        <dbReference type="ChEBI" id="CHEBI:15378"/>
        <dbReference type="ChEBI" id="CHEBI:16526"/>
        <dbReference type="ChEBI" id="CHEBI:17544"/>
        <dbReference type="EC" id="4.2.1.1"/>
    </reaction>
</comment>
<feature type="chain" id="PRO_5040513599" description="Carbonic anhydrase" evidence="5">
    <location>
        <begin position="16"/>
        <end position="294"/>
    </location>
</feature>
<comment type="similarity">
    <text evidence="1 4">Belongs to the alpha-carbonic anhydrase family.</text>
</comment>
<sequence length="294" mass="33752">MYLLFFLCAWPSVMGIENLIEYTHEEQHKWEKHCSIGKRQSPIHIDSELAIPLPFPALEMVGFHNLVPSPVFITNNGHSVEIKSLEKGYAQVFGAFLPGTFEVEGIHFHWGSKNNKGSEHVLNQIRFPMEMHMVTRNQKYSNLSQAMEHPDGLAVLAMFYQIQEQPSRVLRQILKELAMIRTVGSTTYLTGSLPLSQLVPKSTDIFYSYQGSLTTPPCSESVIWIVFPDPLPISYSQMTLFRHLSAGEENLVDNFRQVQRLGSRKVYVRRQPTEYSHHMAVHWNLTSHILWGLD</sequence>
<dbReference type="OrthoDB" id="429145at2759"/>